<keyword evidence="3" id="KW-0418">Kinase</keyword>
<evidence type="ECO:0000259" key="9">
    <source>
        <dbReference type="PROSITE" id="PS50001"/>
    </source>
</evidence>
<dbReference type="PROSITE" id="PS50011">
    <property type="entry name" value="PROTEIN_KINASE_DOM"/>
    <property type="match status" value="1"/>
</dbReference>
<dbReference type="Gene3D" id="1.10.510.10">
    <property type="entry name" value="Transferase(Phosphotransferase) domain 1"/>
    <property type="match status" value="1"/>
</dbReference>
<keyword evidence="5" id="KW-0829">Tyrosine-protein kinase</keyword>
<evidence type="ECO:0000256" key="4">
    <source>
        <dbReference type="ARBA" id="ARBA00022840"/>
    </source>
</evidence>
<dbReference type="AlphaFoldDB" id="L8HEU2"/>
<keyword evidence="13" id="KW-1185">Reference proteome</keyword>
<dbReference type="GO" id="GO:0004674">
    <property type="term" value="F:protein serine/threonine kinase activity"/>
    <property type="evidence" value="ECO:0007669"/>
    <property type="project" value="TreeGrafter"/>
</dbReference>
<dbReference type="InterPro" id="IPR001245">
    <property type="entry name" value="Ser-Thr/Tyr_kinase_cat_dom"/>
</dbReference>
<dbReference type="KEGG" id="acan:ACA1_144250"/>
<dbReference type="VEuPathDB" id="AmoebaDB:ACA1_144250"/>
<dbReference type="InterPro" id="IPR000719">
    <property type="entry name" value="Prot_kinase_dom"/>
</dbReference>
<dbReference type="Pfam" id="PF07714">
    <property type="entry name" value="PK_Tyr_Ser-Thr"/>
    <property type="match status" value="1"/>
</dbReference>
<name>L8HEU2_ACACF</name>
<dbReference type="Pfam" id="PF00017">
    <property type="entry name" value="SH2"/>
    <property type="match status" value="1"/>
</dbReference>
<feature type="region of interest" description="Disordered" evidence="8">
    <location>
        <begin position="1"/>
        <end position="197"/>
    </location>
</feature>
<feature type="compositionally biased region" description="Basic residues" evidence="8">
    <location>
        <begin position="652"/>
        <end position="667"/>
    </location>
</feature>
<feature type="compositionally biased region" description="Low complexity" evidence="8">
    <location>
        <begin position="91"/>
        <end position="103"/>
    </location>
</feature>
<dbReference type="OrthoDB" id="4062651at2759"/>
<evidence type="ECO:0000313" key="12">
    <source>
        <dbReference type="EMBL" id="ELR24034.1"/>
    </source>
</evidence>
<feature type="compositionally biased region" description="Basic residues" evidence="8">
    <location>
        <begin position="155"/>
        <end position="165"/>
    </location>
</feature>
<evidence type="ECO:0000256" key="6">
    <source>
        <dbReference type="PROSITE-ProRule" id="PRU00191"/>
    </source>
</evidence>
<feature type="compositionally biased region" description="Acidic residues" evidence="8">
    <location>
        <begin position="673"/>
        <end position="704"/>
    </location>
</feature>
<feature type="region of interest" description="Disordered" evidence="8">
    <location>
        <begin position="621"/>
        <end position="709"/>
    </location>
</feature>
<dbReference type="SMART" id="SM00252">
    <property type="entry name" value="SH2"/>
    <property type="match status" value="1"/>
</dbReference>
<accession>L8HEU2</accession>
<dbReference type="SUPFAM" id="SSF56112">
    <property type="entry name" value="Protein kinase-like (PK-like)"/>
    <property type="match status" value="1"/>
</dbReference>
<dbReference type="GO" id="GO:0004713">
    <property type="term" value="F:protein tyrosine kinase activity"/>
    <property type="evidence" value="ECO:0007669"/>
    <property type="project" value="UniProtKB-KW"/>
</dbReference>
<dbReference type="PANTHER" id="PTHR44329:SF53">
    <property type="entry name" value="DUAL SPECIFICITY PROTEIN KINASE SHKD"/>
    <property type="match status" value="1"/>
</dbReference>
<dbReference type="Pfam" id="PF12937">
    <property type="entry name" value="F-box-like"/>
    <property type="match status" value="1"/>
</dbReference>
<dbReference type="PANTHER" id="PTHR44329">
    <property type="entry name" value="SERINE/THREONINE-PROTEIN KINASE TNNI3K-RELATED"/>
    <property type="match status" value="1"/>
</dbReference>
<dbReference type="Proteomes" id="UP000011083">
    <property type="component" value="Unassembled WGS sequence"/>
</dbReference>
<feature type="compositionally biased region" description="Basic and acidic residues" evidence="8">
    <location>
        <begin position="634"/>
        <end position="650"/>
    </location>
</feature>
<feature type="region of interest" description="Disordered" evidence="8">
    <location>
        <begin position="755"/>
        <end position="911"/>
    </location>
</feature>
<dbReference type="STRING" id="1257118.L8HEU2"/>
<evidence type="ECO:0000313" key="13">
    <source>
        <dbReference type="Proteomes" id="UP000011083"/>
    </source>
</evidence>
<feature type="compositionally biased region" description="Basic and acidic residues" evidence="8">
    <location>
        <begin position="826"/>
        <end position="842"/>
    </location>
</feature>
<feature type="coiled-coil region" evidence="7">
    <location>
        <begin position="523"/>
        <end position="550"/>
    </location>
</feature>
<feature type="compositionally biased region" description="Low complexity" evidence="8">
    <location>
        <begin position="9"/>
        <end position="20"/>
    </location>
</feature>
<dbReference type="InterPro" id="IPR036860">
    <property type="entry name" value="SH2_dom_sf"/>
</dbReference>
<dbReference type="SUPFAM" id="SSF81383">
    <property type="entry name" value="F-box domain"/>
    <property type="match status" value="1"/>
</dbReference>
<dbReference type="InterPro" id="IPR000980">
    <property type="entry name" value="SH2"/>
</dbReference>
<feature type="domain" description="Protein kinase" evidence="10">
    <location>
        <begin position="200"/>
        <end position="477"/>
    </location>
</feature>
<dbReference type="RefSeq" id="XP_004353562.1">
    <property type="nucleotide sequence ID" value="XM_004353510.1"/>
</dbReference>
<feature type="compositionally biased region" description="Basic and acidic residues" evidence="8">
    <location>
        <begin position="166"/>
        <end position="177"/>
    </location>
</feature>
<feature type="compositionally biased region" description="Acidic residues" evidence="8">
    <location>
        <begin position="134"/>
        <end position="144"/>
    </location>
</feature>
<feature type="domain" description="SH2" evidence="9">
    <location>
        <begin position="946"/>
        <end position="1024"/>
    </location>
</feature>
<evidence type="ECO:0000256" key="3">
    <source>
        <dbReference type="ARBA" id="ARBA00022777"/>
    </source>
</evidence>
<keyword evidence="6" id="KW-0727">SH2 domain</keyword>
<evidence type="ECO:0000256" key="8">
    <source>
        <dbReference type="SAM" id="MobiDB-lite"/>
    </source>
</evidence>
<dbReference type="GeneID" id="14925034"/>
<dbReference type="Gene3D" id="1.20.1280.50">
    <property type="match status" value="1"/>
</dbReference>
<keyword evidence="7" id="KW-0175">Coiled coil</keyword>
<evidence type="ECO:0000256" key="2">
    <source>
        <dbReference type="ARBA" id="ARBA00022741"/>
    </source>
</evidence>
<feature type="domain" description="F-box" evidence="11">
    <location>
        <begin position="712"/>
        <end position="760"/>
    </location>
</feature>
<evidence type="ECO:0000259" key="10">
    <source>
        <dbReference type="PROSITE" id="PS50011"/>
    </source>
</evidence>
<dbReference type="InterPro" id="IPR051681">
    <property type="entry name" value="Ser/Thr_Kinases-Pseudokinases"/>
</dbReference>
<keyword evidence="4" id="KW-0067">ATP-binding</keyword>
<evidence type="ECO:0000256" key="1">
    <source>
        <dbReference type="ARBA" id="ARBA00022679"/>
    </source>
</evidence>
<dbReference type="PROSITE" id="PS50181">
    <property type="entry name" value="FBOX"/>
    <property type="match status" value="1"/>
</dbReference>
<protein>
    <submittedName>
        <fullName evidence="12">SH2 domain containing protein</fullName>
    </submittedName>
</protein>
<dbReference type="SUPFAM" id="SSF55550">
    <property type="entry name" value="SH2 domain"/>
    <property type="match status" value="1"/>
</dbReference>
<dbReference type="InterPro" id="IPR036047">
    <property type="entry name" value="F-box-like_dom_sf"/>
</dbReference>
<sequence>MAKEKRAKPSTSRSSSNKRGSFQDVSQDGYANERGLGDDVLGLALSSQYDDTDLPGEADAIDHHRAPHEGTAGDSAAEGLAYYEALGDKPASSSSRGLRASSSAHRRAAAHAASSMSTAAPGRQRDGSAGDDGSSGDDDDDDDNSSGSEGGRDSRRGRHAKRAQRRDRTAADGGDKKWAKKKRAQQYSDDEPEQQDVKRAEREYMVGEIDERELVIGRRIAWYPNGPGWIEKVIIKIPRIKELKGTELRRFRKAVAKRITVAHPNVVSCLGACTVPGRFKLIEETLDEGGFSRLLRAHRHSPAPLSPNEGQWSLFHRMLMASDIASGMAWLHSSVPPIVYGDLNSSNLSVEYREGRAVIKVANFGFPMLCGPSYYPHKAAPEVLGTPLSSHQSFTKEADVYAFGLILWELLTTEEPYPYFANLDELIEAVCRQKERPPLPDDCPTALRQLIQACWYHESACRPDFVQITARLDEIFIRMAVRDEEGQRFWIENFPKQQAVEWGVFVRAFYRFLKVRPPRGRRLVQSKGSANEQLREKEREEEEREEMVMQCFKALVVSKDPVDEGTLALGSRIAVRKKEMVHIQQFGRILDWFGPVSKNVTLPPPRPSTCDEALVSPRKQALMRKGKGGGAACTKEKSASGHGSHKDGRRAGSGKRRAATRRKRAGRGHYASESDDDSESSSEEEEADVTDSSESDSESEEESERDAKSKRVDFASVLPVELSLAIFRYFDEYDWTDLQSVCRNWATIINVLRNKQQRRLRRRPSRESSASRQAEKTTKKKKKSRIDPKTFHLARGMSTGALSLSSVKNKHHAGNSHSGGKLIDSLQDKKHGGAGSKMERMGKNFKSSALLTRKRRTKGGGGDDSSSSSSEDTDGDVDTPPAFAAPSKRERRRERRHHQDKDDSAYCSWSDDDDDECDMDNWEMVPEANPKRTILDAIHAVLTQKWFHGDIETADATYRIQSCPQGTFLVRFSTNATHPGAFTITRVAAGPSIGHIRITRSDDGKGRFMVNKDMVFDSLVETIESTKNILGLTSSCPGSPFYKKFGVPSSSATPSSASLTASRS</sequence>
<gene>
    <name evidence="12" type="ORF">ACA1_144250</name>
</gene>
<dbReference type="GO" id="GO:0005524">
    <property type="term" value="F:ATP binding"/>
    <property type="evidence" value="ECO:0007669"/>
    <property type="project" value="UniProtKB-KW"/>
</dbReference>
<keyword evidence="1" id="KW-0808">Transferase</keyword>
<evidence type="ECO:0000256" key="7">
    <source>
        <dbReference type="SAM" id="Coils"/>
    </source>
</evidence>
<dbReference type="InterPro" id="IPR001810">
    <property type="entry name" value="F-box_dom"/>
</dbReference>
<dbReference type="InterPro" id="IPR011009">
    <property type="entry name" value="Kinase-like_dom_sf"/>
</dbReference>
<feature type="compositionally biased region" description="Basic residues" evidence="8">
    <location>
        <begin position="755"/>
        <end position="764"/>
    </location>
</feature>
<dbReference type="EMBL" id="KB007840">
    <property type="protein sequence ID" value="ELR24034.1"/>
    <property type="molecule type" value="Genomic_DNA"/>
</dbReference>
<dbReference type="Gene3D" id="3.30.505.10">
    <property type="entry name" value="SH2 domain"/>
    <property type="match status" value="1"/>
</dbReference>
<organism evidence="12 13">
    <name type="scientific">Acanthamoeba castellanii (strain ATCC 30010 / Neff)</name>
    <dbReference type="NCBI Taxonomy" id="1257118"/>
    <lineage>
        <taxon>Eukaryota</taxon>
        <taxon>Amoebozoa</taxon>
        <taxon>Discosea</taxon>
        <taxon>Longamoebia</taxon>
        <taxon>Centramoebida</taxon>
        <taxon>Acanthamoebidae</taxon>
        <taxon>Acanthamoeba</taxon>
    </lineage>
</organism>
<keyword evidence="2" id="KW-0547">Nucleotide-binding</keyword>
<reference evidence="12 13" key="1">
    <citation type="journal article" date="2013" name="Genome Biol.">
        <title>Genome of Acanthamoeba castellanii highlights extensive lateral gene transfer and early evolution of tyrosine kinase signaling.</title>
        <authorList>
            <person name="Clarke M."/>
            <person name="Lohan A.J."/>
            <person name="Liu B."/>
            <person name="Lagkouvardos I."/>
            <person name="Roy S."/>
            <person name="Zafar N."/>
            <person name="Bertelli C."/>
            <person name="Schilde C."/>
            <person name="Kianianmomeni A."/>
            <person name="Burglin T.R."/>
            <person name="Frech C."/>
            <person name="Turcotte B."/>
            <person name="Kopec K.O."/>
            <person name="Synnott J.M."/>
            <person name="Choo C."/>
            <person name="Paponov I."/>
            <person name="Finkler A."/>
            <person name="Soon Heng Tan C."/>
            <person name="Hutchins A.P."/>
            <person name="Weinmeier T."/>
            <person name="Rattei T."/>
            <person name="Chu J.S."/>
            <person name="Gimenez G."/>
            <person name="Irimia M."/>
            <person name="Rigden D.J."/>
            <person name="Fitzpatrick D.A."/>
            <person name="Lorenzo-Morales J."/>
            <person name="Bateman A."/>
            <person name="Chiu C.H."/>
            <person name="Tang P."/>
            <person name="Hegemann P."/>
            <person name="Fromm H."/>
            <person name="Raoult D."/>
            <person name="Greub G."/>
            <person name="Miranda-Saavedra D."/>
            <person name="Chen N."/>
            <person name="Nash P."/>
            <person name="Ginger M.L."/>
            <person name="Horn M."/>
            <person name="Schaap P."/>
            <person name="Caler L."/>
            <person name="Loftus B."/>
        </authorList>
    </citation>
    <scope>NUCLEOTIDE SEQUENCE [LARGE SCALE GENOMIC DNA]</scope>
    <source>
        <strain evidence="12 13">Neff</strain>
    </source>
</reference>
<evidence type="ECO:0000256" key="5">
    <source>
        <dbReference type="ARBA" id="ARBA00023137"/>
    </source>
</evidence>
<proteinExistence type="predicted"/>
<dbReference type="CDD" id="cd09917">
    <property type="entry name" value="F-box_SF"/>
    <property type="match status" value="1"/>
</dbReference>
<dbReference type="PROSITE" id="PS50001">
    <property type="entry name" value="SH2"/>
    <property type="match status" value="1"/>
</dbReference>
<feature type="compositionally biased region" description="Low complexity" evidence="8">
    <location>
        <begin position="110"/>
        <end position="122"/>
    </location>
</feature>
<evidence type="ECO:0000259" key="11">
    <source>
        <dbReference type="PROSITE" id="PS50181"/>
    </source>
</evidence>